<dbReference type="Proteomes" id="UP000186385">
    <property type="component" value="Unassembled WGS sequence"/>
</dbReference>
<keyword evidence="4 11" id="KW-1003">Cell membrane</keyword>
<dbReference type="STRING" id="1017273.SAMN05443094_101444"/>
<feature type="transmembrane region" description="Helical" evidence="12">
    <location>
        <begin position="99"/>
        <end position="121"/>
    </location>
</feature>
<dbReference type="OrthoDB" id="5504276at2"/>
<feature type="transmembrane region" description="Helical" evidence="12">
    <location>
        <begin position="33"/>
        <end position="52"/>
    </location>
</feature>
<evidence type="ECO:0000256" key="10">
    <source>
        <dbReference type="ARBA" id="ARBA00030345"/>
    </source>
</evidence>
<dbReference type="InterPro" id="IPR026898">
    <property type="entry name" value="PrsW"/>
</dbReference>
<keyword evidence="8 12" id="KW-1133">Transmembrane helix</keyword>
<dbReference type="EMBL" id="FTLX01000001">
    <property type="protein sequence ID" value="SIQ01297.1"/>
    <property type="molecule type" value="Genomic_DNA"/>
</dbReference>
<feature type="transmembrane region" description="Helical" evidence="12">
    <location>
        <begin position="127"/>
        <end position="150"/>
    </location>
</feature>
<evidence type="ECO:0000313" key="13">
    <source>
        <dbReference type="EMBL" id="OXS80295.1"/>
    </source>
</evidence>
<evidence type="ECO:0000256" key="2">
    <source>
        <dbReference type="ARBA" id="ARBA00009165"/>
    </source>
</evidence>
<reference evidence="13" key="3">
    <citation type="submission" date="2017-03" db="EMBL/GenBank/DDBJ databases">
        <authorList>
            <person name="Dastager S.G."/>
            <person name="Neurgaonkar P.S."/>
            <person name="Dharne M.S."/>
        </authorList>
    </citation>
    <scope>NUCLEOTIDE SEQUENCE</scope>
    <source>
        <strain evidence="13">DSM 25145</strain>
    </source>
</reference>
<evidence type="ECO:0000256" key="1">
    <source>
        <dbReference type="ARBA" id="ARBA00004651"/>
    </source>
</evidence>
<evidence type="ECO:0000313" key="15">
    <source>
        <dbReference type="Proteomes" id="UP000186385"/>
    </source>
</evidence>
<dbReference type="GO" id="GO:0005886">
    <property type="term" value="C:plasma membrane"/>
    <property type="evidence" value="ECO:0007669"/>
    <property type="project" value="UniProtKB-SubCell"/>
</dbReference>
<feature type="transmembrane region" description="Helical" evidence="12">
    <location>
        <begin position="162"/>
        <end position="182"/>
    </location>
</feature>
<feature type="transmembrane region" description="Helical" evidence="12">
    <location>
        <begin position="64"/>
        <end position="87"/>
    </location>
</feature>
<keyword evidence="13" id="KW-0482">Metalloprotease</keyword>
<dbReference type="Proteomes" id="UP000215545">
    <property type="component" value="Unassembled WGS sequence"/>
</dbReference>
<dbReference type="PANTHER" id="PTHR36844:SF1">
    <property type="entry name" value="PROTEASE PRSW"/>
    <property type="match status" value="1"/>
</dbReference>
<dbReference type="PANTHER" id="PTHR36844">
    <property type="entry name" value="PROTEASE PRSW"/>
    <property type="match status" value="1"/>
</dbReference>
<comment type="subcellular location">
    <subcellularLocation>
        <location evidence="1">Cell membrane</location>
        <topology evidence="1">Multi-pass membrane protein</topology>
    </subcellularLocation>
</comment>
<reference evidence="16" key="2">
    <citation type="submission" date="2017-03" db="EMBL/GenBank/DDBJ databases">
        <title>Bacillus sp. V-88(T) DSM27956, whole genome shotgun sequencing project.</title>
        <authorList>
            <person name="Dastager S.G."/>
            <person name="Neurgaonkar P.S."/>
            <person name="Dharne M.S."/>
        </authorList>
    </citation>
    <scope>NUCLEOTIDE SEQUENCE [LARGE SCALE GENOMIC DNA]</scope>
    <source>
        <strain evidence="16">DSM 25145</strain>
    </source>
</reference>
<comment type="similarity">
    <text evidence="2 11">Belongs to the protease PrsW family.</text>
</comment>
<evidence type="ECO:0000256" key="9">
    <source>
        <dbReference type="ARBA" id="ARBA00023136"/>
    </source>
</evidence>
<keyword evidence="7 11" id="KW-0378">Hydrolase</keyword>
<dbReference type="InterPro" id="IPR023596">
    <property type="entry name" value="Peptidase_PrsW_arch/bac"/>
</dbReference>
<keyword evidence="6 12" id="KW-0812">Transmembrane</keyword>
<comment type="function">
    <text evidence="11">Involved in the degradation of specific anti-sigma factors.</text>
</comment>
<evidence type="ECO:0000256" key="12">
    <source>
        <dbReference type="SAM" id="Phobius"/>
    </source>
</evidence>
<reference evidence="14 15" key="1">
    <citation type="submission" date="2017-01" db="EMBL/GenBank/DDBJ databases">
        <authorList>
            <person name="Mah S.A."/>
            <person name="Swanson W.J."/>
            <person name="Moy G.W."/>
            <person name="Vacquier V.D."/>
        </authorList>
    </citation>
    <scope>NUCLEOTIDE SEQUENCE [LARGE SCALE GENOMIC DNA]</scope>
    <source>
        <strain evidence="14 15">NIO-1016</strain>
    </source>
</reference>
<keyword evidence="5 11" id="KW-0645">Protease</keyword>
<feature type="transmembrane region" description="Helical" evidence="12">
    <location>
        <begin position="188"/>
        <end position="204"/>
    </location>
</feature>
<dbReference type="PIRSF" id="PIRSF016933">
    <property type="entry name" value="PrsW"/>
    <property type="match status" value="1"/>
</dbReference>
<evidence type="ECO:0000313" key="16">
    <source>
        <dbReference type="Proteomes" id="UP000215545"/>
    </source>
</evidence>
<evidence type="ECO:0000256" key="11">
    <source>
        <dbReference type="PIRNR" id="PIRNR016933"/>
    </source>
</evidence>
<evidence type="ECO:0000256" key="5">
    <source>
        <dbReference type="ARBA" id="ARBA00022670"/>
    </source>
</evidence>
<organism evidence="14 15">
    <name type="scientific">Domibacillus enclensis</name>
    <dbReference type="NCBI Taxonomy" id="1017273"/>
    <lineage>
        <taxon>Bacteria</taxon>
        <taxon>Bacillati</taxon>
        <taxon>Bacillota</taxon>
        <taxon>Bacilli</taxon>
        <taxon>Bacillales</taxon>
        <taxon>Bacillaceae</taxon>
        <taxon>Domibacillus</taxon>
    </lineage>
</organism>
<evidence type="ECO:0000256" key="6">
    <source>
        <dbReference type="ARBA" id="ARBA00022692"/>
    </source>
</evidence>
<evidence type="ECO:0000256" key="3">
    <source>
        <dbReference type="ARBA" id="ARBA00018997"/>
    </source>
</evidence>
<evidence type="ECO:0000256" key="8">
    <source>
        <dbReference type="ARBA" id="ARBA00022989"/>
    </source>
</evidence>
<accession>A0A1N6PAJ4</accession>
<dbReference type="Pfam" id="PF13367">
    <property type="entry name" value="PrsW-protease"/>
    <property type="match status" value="1"/>
</dbReference>
<name>A0A1N6PAJ4_9BACI</name>
<evidence type="ECO:0000256" key="4">
    <source>
        <dbReference type="ARBA" id="ARBA00022475"/>
    </source>
</evidence>
<keyword evidence="9 11" id="KW-0472">Membrane</keyword>
<evidence type="ECO:0000256" key="7">
    <source>
        <dbReference type="ARBA" id="ARBA00022801"/>
    </source>
</evidence>
<dbReference type="NCBIfam" id="NF033739">
    <property type="entry name" value="intramemb_PrsW"/>
    <property type="match status" value="1"/>
</dbReference>
<gene>
    <name evidence="13" type="ORF">B1B05_02130</name>
    <name evidence="14" type="ORF">SAMN05443094_101444</name>
</gene>
<dbReference type="RefSeq" id="WP_045851407.1">
    <property type="nucleotide sequence ID" value="NZ_FTLX01000001.1"/>
</dbReference>
<evidence type="ECO:0000313" key="14">
    <source>
        <dbReference type="EMBL" id="SIQ01297.1"/>
    </source>
</evidence>
<dbReference type="EC" id="3.4.-.-" evidence="11"/>
<dbReference type="AlphaFoldDB" id="A0A1N6PAJ4"/>
<protein>
    <recommendedName>
        <fullName evidence="3 11">Protease PrsW</fullName>
        <ecNumber evidence="11">3.4.-.-</ecNumber>
    </recommendedName>
    <alternativeName>
        <fullName evidence="10 11">Protease responsible for activating sigma-W</fullName>
    </alternativeName>
</protein>
<dbReference type="EMBL" id="MWSK01000001">
    <property type="protein sequence ID" value="OXS80295.1"/>
    <property type="molecule type" value="Genomic_DNA"/>
</dbReference>
<proteinExistence type="inferred from homology"/>
<sequence length="224" mass="26141">MIPILSAGMAPGLALLVFFYLRDRYETEPVASVAKAFIYGIIVTFPVMFLQYVLNEEQLMRSGFIQAFFGTAMPEEFMKWFVLYFLIYTHTHFDEPYDGIVYATSVSLGFATAENVLYLAAHGVEYAFMRALLPVSSHALFGAIMGYYLSRAKFGDPSLEKRMLMLAFFISFLLHGSFDYILFIERTWVYYMIPFMLFLWWFALRKVKKAHMLTDAYHEHRLKM</sequence>
<dbReference type="GO" id="GO:0006508">
    <property type="term" value="P:proteolysis"/>
    <property type="evidence" value="ECO:0007669"/>
    <property type="project" value="UniProtKB-KW"/>
</dbReference>
<dbReference type="GO" id="GO:0008237">
    <property type="term" value="F:metallopeptidase activity"/>
    <property type="evidence" value="ECO:0007669"/>
    <property type="project" value="UniProtKB-KW"/>
</dbReference>
<keyword evidence="16" id="KW-1185">Reference proteome</keyword>
<feature type="transmembrane region" description="Helical" evidence="12">
    <location>
        <begin position="6"/>
        <end position="21"/>
    </location>
</feature>